<accession>A2C8P2</accession>
<dbReference type="AlphaFoldDB" id="A2C8P2"/>
<protein>
    <submittedName>
        <fullName evidence="1">Possible BRCA1 C Terminus (BRCT) domain</fullName>
    </submittedName>
</protein>
<evidence type="ECO:0000313" key="2">
    <source>
        <dbReference type="Proteomes" id="UP000002274"/>
    </source>
</evidence>
<sequence>MADKSAKWITALRDGIRRQCGDGWMVRGVGDGLLQRVQLTVRFDDGTRTSIILGPKAKSDPDFVPWIATSADWILKISTEISELMKDQGKGLTDAYELVKQRNESGADGEFDWERLLKKFKSHKTSKSKNGARVWNRNYRTPLARTVVILTSQPEPSSGYTLLKALIERHGGEPGSTSRRLRIQYAAEFLRFAFKHGANRRWLPPEDLKTLIGEKSVDFTQNNVNTV</sequence>
<dbReference type="STRING" id="59922.P9303_11031"/>
<dbReference type="BioCyc" id="PMAR59922:G1G80-975-MONOMER"/>
<dbReference type="Proteomes" id="UP000002274">
    <property type="component" value="Chromosome"/>
</dbReference>
<organism evidence="1 2">
    <name type="scientific">Prochlorococcus marinus (strain MIT 9303)</name>
    <dbReference type="NCBI Taxonomy" id="59922"/>
    <lineage>
        <taxon>Bacteria</taxon>
        <taxon>Bacillati</taxon>
        <taxon>Cyanobacteriota</taxon>
        <taxon>Cyanophyceae</taxon>
        <taxon>Synechococcales</taxon>
        <taxon>Prochlorococcaceae</taxon>
        <taxon>Prochlorococcus</taxon>
    </lineage>
</organism>
<dbReference type="EMBL" id="CP000554">
    <property type="protein sequence ID" value="ABM77852.1"/>
    <property type="molecule type" value="Genomic_DNA"/>
</dbReference>
<dbReference type="HOGENOM" id="CLU_1218882_0_0_3"/>
<reference evidence="1 2" key="1">
    <citation type="journal article" date="2007" name="PLoS Genet.">
        <title>Patterns and implications of gene gain and loss in the evolution of Prochlorococcus.</title>
        <authorList>
            <person name="Kettler G.C."/>
            <person name="Martiny A.C."/>
            <person name="Huang K."/>
            <person name="Zucker J."/>
            <person name="Coleman M.L."/>
            <person name="Rodrigue S."/>
            <person name="Chen F."/>
            <person name="Lapidus A."/>
            <person name="Ferriera S."/>
            <person name="Johnson J."/>
            <person name="Steglich C."/>
            <person name="Church G.M."/>
            <person name="Richardson P."/>
            <person name="Chisholm S.W."/>
        </authorList>
    </citation>
    <scope>NUCLEOTIDE SEQUENCE [LARGE SCALE GENOMIC DNA]</scope>
    <source>
        <strain evidence="1 2">MIT 9303</strain>
    </source>
</reference>
<dbReference type="KEGG" id="pmf:P9303_11031"/>
<dbReference type="RefSeq" id="WP_011825755.1">
    <property type="nucleotide sequence ID" value="NC_008820.1"/>
</dbReference>
<evidence type="ECO:0000313" key="1">
    <source>
        <dbReference type="EMBL" id="ABM77852.1"/>
    </source>
</evidence>
<proteinExistence type="predicted"/>
<gene>
    <name evidence="1" type="ordered locus">P9303_11031</name>
</gene>
<name>A2C8P2_PROM3</name>